<evidence type="ECO:0000256" key="2">
    <source>
        <dbReference type="ARBA" id="ARBA00023125"/>
    </source>
</evidence>
<dbReference type="AlphaFoldDB" id="A0A1M7GSZ1"/>
<dbReference type="PROSITE" id="PS00041">
    <property type="entry name" value="HTH_ARAC_FAMILY_1"/>
    <property type="match status" value="1"/>
</dbReference>
<dbReference type="PANTHER" id="PTHR46796:SF7">
    <property type="entry name" value="ARAC FAMILY TRANSCRIPTIONAL REGULATOR"/>
    <property type="match status" value="1"/>
</dbReference>
<keyword evidence="2 5" id="KW-0238">DNA-binding</keyword>
<dbReference type="PANTHER" id="PTHR46796">
    <property type="entry name" value="HTH-TYPE TRANSCRIPTIONAL ACTIVATOR RHAS-RELATED"/>
    <property type="match status" value="1"/>
</dbReference>
<dbReference type="InterPro" id="IPR009057">
    <property type="entry name" value="Homeodomain-like_sf"/>
</dbReference>
<keyword evidence="6" id="KW-1185">Reference proteome</keyword>
<dbReference type="Proteomes" id="UP000184111">
    <property type="component" value="Unassembled WGS sequence"/>
</dbReference>
<organism evidence="5 6">
    <name type="scientific">Actinacidiphila paucisporea</name>
    <dbReference type="NCBI Taxonomy" id="310782"/>
    <lineage>
        <taxon>Bacteria</taxon>
        <taxon>Bacillati</taxon>
        <taxon>Actinomycetota</taxon>
        <taxon>Actinomycetes</taxon>
        <taxon>Kitasatosporales</taxon>
        <taxon>Streptomycetaceae</taxon>
        <taxon>Actinacidiphila</taxon>
    </lineage>
</organism>
<dbReference type="PROSITE" id="PS01124">
    <property type="entry name" value="HTH_ARAC_FAMILY_2"/>
    <property type="match status" value="1"/>
</dbReference>
<feature type="domain" description="HTH araC/xylS-type" evidence="4">
    <location>
        <begin position="213"/>
        <end position="311"/>
    </location>
</feature>
<keyword evidence="3" id="KW-0804">Transcription</keyword>
<dbReference type="Pfam" id="PF12852">
    <property type="entry name" value="Cupin_6"/>
    <property type="match status" value="1"/>
</dbReference>
<name>A0A1M7GSZ1_9ACTN</name>
<dbReference type="InterPro" id="IPR018060">
    <property type="entry name" value="HTH_AraC"/>
</dbReference>
<dbReference type="GO" id="GO:0003700">
    <property type="term" value="F:DNA-binding transcription factor activity"/>
    <property type="evidence" value="ECO:0007669"/>
    <property type="project" value="InterPro"/>
</dbReference>
<dbReference type="SMART" id="SM00342">
    <property type="entry name" value="HTH_ARAC"/>
    <property type="match status" value="1"/>
</dbReference>
<dbReference type="EMBL" id="FRBI01000009">
    <property type="protein sequence ID" value="SHM19432.1"/>
    <property type="molecule type" value="Genomic_DNA"/>
</dbReference>
<proteinExistence type="predicted"/>
<evidence type="ECO:0000259" key="4">
    <source>
        <dbReference type="PROSITE" id="PS01124"/>
    </source>
</evidence>
<accession>A0A1M7GSZ1</accession>
<evidence type="ECO:0000313" key="6">
    <source>
        <dbReference type="Proteomes" id="UP000184111"/>
    </source>
</evidence>
<evidence type="ECO:0000313" key="5">
    <source>
        <dbReference type="EMBL" id="SHM19432.1"/>
    </source>
</evidence>
<dbReference type="InterPro" id="IPR050204">
    <property type="entry name" value="AraC_XylS_family_regulators"/>
</dbReference>
<dbReference type="Pfam" id="PF12833">
    <property type="entry name" value="HTH_18"/>
    <property type="match status" value="1"/>
</dbReference>
<keyword evidence="1" id="KW-0805">Transcription regulation</keyword>
<dbReference type="InterPro" id="IPR011051">
    <property type="entry name" value="RmlC_Cupin_sf"/>
</dbReference>
<protein>
    <submittedName>
        <fullName evidence="5">AraC-type DNA-binding protein</fullName>
    </submittedName>
</protein>
<dbReference type="SUPFAM" id="SSF51182">
    <property type="entry name" value="RmlC-like cupins"/>
    <property type="match status" value="1"/>
</dbReference>
<dbReference type="GO" id="GO:0043565">
    <property type="term" value="F:sequence-specific DNA binding"/>
    <property type="evidence" value="ECO:0007669"/>
    <property type="project" value="InterPro"/>
</dbReference>
<evidence type="ECO:0000256" key="1">
    <source>
        <dbReference type="ARBA" id="ARBA00023015"/>
    </source>
</evidence>
<sequence>MRVRLAAGYRPEVDVLSDVLAVLRAGRPRSALMRYHAPWAREFTAAPGSAGFQVVLRGMCVLRPTAGRPAVDVGPGDVVLLPRGTGHVLADSPGTAVTTPPVAGHRPAAGDGPATLVLSGGYPLDPQRGHPLLAELPDVVHVAAAPARHQETATAVRLLAGELERPRLGTDAIVPSLLDALLLYALRAWYEDAPLRDGGPAGWAAALNDPPVTAALRAMHRTPADPWTVERLAREAGLSRAAFARRFAALTGRPPLSYLTWWRMTLAARLLATSALPLSSVAAQVGYTSEFAFAHAFKRWCGLAPGRYRRVHTQGGRPGQ</sequence>
<dbReference type="InterPro" id="IPR032783">
    <property type="entry name" value="AraC_lig"/>
</dbReference>
<dbReference type="InterPro" id="IPR018062">
    <property type="entry name" value="HTH_AraC-typ_CS"/>
</dbReference>
<evidence type="ECO:0000256" key="3">
    <source>
        <dbReference type="ARBA" id="ARBA00023163"/>
    </source>
</evidence>
<reference evidence="5 6" key="1">
    <citation type="submission" date="2016-11" db="EMBL/GenBank/DDBJ databases">
        <authorList>
            <person name="Jaros S."/>
            <person name="Januszkiewicz K."/>
            <person name="Wedrychowicz H."/>
        </authorList>
    </citation>
    <scope>NUCLEOTIDE SEQUENCE [LARGE SCALE GENOMIC DNA]</scope>
    <source>
        <strain evidence="5 6">CGMCC 4.2025</strain>
    </source>
</reference>
<gene>
    <name evidence="5" type="ORF">SAMN05216499_10965</name>
</gene>
<dbReference type="STRING" id="310782.SAMN05216499_10965"/>
<dbReference type="Gene3D" id="1.10.10.60">
    <property type="entry name" value="Homeodomain-like"/>
    <property type="match status" value="2"/>
</dbReference>
<dbReference type="SUPFAM" id="SSF46689">
    <property type="entry name" value="Homeodomain-like"/>
    <property type="match status" value="2"/>
</dbReference>